<dbReference type="InterPro" id="IPR018060">
    <property type="entry name" value="HTH_AraC"/>
</dbReference>
<evidence type="ECO:0000259" key="4">
    <source>
        <dbReference type="PROSITE" id="PS01124"/>
    </source>
</evidence>
<evidence type="ECO:0000313" key="5">
    <source>
        <dbReference type="EMBL" id="NMN93785.1"/>
    </source>
</evidence>
<keyword evidence="6" id="KW-1185">Reference proteome</keyword>
<reference evidence="5 6" key="1">
    <citation type="submission" date="2019-05" db="EMBL/GenBank/DDBJ databases">
        <authorList>
            <person name="Lee S.D."/>
        </authorList>
    </citation>
    <scope>NUCLEOTIDE SEQUENCE [LARGE SCALE GENOMIC DNA]</scope>
    <source>
        <strain evidence="5 6">YC2-7</strain>
    </source>
</reference>
<dbReference type="EMBL" id="VCQU01000001">
    <property type="protein sequence ID" value="NMN93785.1"/>
    <property type="molecule type" value="Genomic_DNA"/>
</dbReference>
<name>A0A848K3R5_9NOCA</name>
<dbReference type="InterPro" id="IPR035418">
    <property type="entry name" value="AraC-bd_2"/>
</dbReference>
<protein>
    <submittedName>
        <fullName evidence="5">AraC family transcriptional regulator</fullName>
    </submittedName>
</protein>
<dbReference type="GO" id="GO:0043565">
    <property type="term" value="F:sequence-specific DNA binding"/>
    <property type="evidence" value="ECO:0007669"/>
    <property type="project" value="InterPro"/>
</dbReference>
<dbReference type="SUPFAM" id="SSF46689">
    <property type="entry name" value="Homeodomain-like"/>
    <property type="match status" value="2"/>
</dbReference>
<evidence type="ECO:0000256" key="1">
    <source>
        <dbReference type="ARBA" id="ARBA00023015"/>
    </source>
</evidence>
<evidence type="ECO:0000313" key="6">
    <source>
        <dbReference type="Proteomes" id="UP000535543"/>
    </source>
</evidence>
<evidence type="ECO:0000256" key="3">
    <source>
        <dbReference type="ARBA" id="ARBA00023163"/>
    </source>
</evidence>
<organism evidence="5 6">
    <name type="scientific">Antrihabitans stalactiti</name>
    <dbReference type="NCBI Taxonomy" id="2584121"/>
    <lineage>
        <taxon>Bacteria</taxon>
        <taxon>Bacillati</taxon>
        <taxon>Actinomycetota</taxon>
        <taxon>Actinomycetes</taxon>
        <taxon>Mycobacteriales</taxon>
        <taxon>Nocardiaceae</taxon>
        <taxon>Antrihabitans</taxon>
    </lineage>
</organism>
<dbReference type="AlphaFoldDB" id="A0A848K3R5"/>
<keyword evidence="1" id="KW-0805">Transcription regulation</keyword>
<dbReference type="PANTHER" id="PTHR46796:SF12">
    <property type="entry name" value="HTH-TYPE DNA-BINDING TRANSCRIPTIONAL ACTIVATOR EUTR"/>
    <property type="match status" value="1"/>
</dbReference>
<keyword evidence="2" id="KW-0238">DNA-binding</keyword>
<dbReference type="SMART" id="SM00342">
    <property type="entry name" value="HTH_ARAC"/>
    <property type="match status" value="1"/>
</dbReference>
<evidence type="ECO:0000256" key="2">
    <source>
        <dbReference type="ARBA" id="ARBA00023125"/>
    </source>
</evidence>
<proteinExistence type="predicted"/>
<dbReference type="RefSeq" id="WP_169584477.1">
    <property type="nucleotide sequence ID" value="NZ_VCQU01000001.1"/>
</dbReference>
<dbReference type="Pfam" id="PF12833">
    <property type="entry name" value="HTH_18"/>
    <property type="match status" value="1"/>
</dbReference>
<dbReference type="Proteomes" id="UP000535543">
    <property type="component" value="Unassembled WGS sequence"/>
</dbReference>
<dbReference type="GO" id="GO:0003700">
    <property type="term" value="F:DNA-binding transcription factor activity"/>
    <property type="evidence" value="ECO:0007669"/>
    <property type="project" value="InterPro"/>
</dbReference>
<dbReference type="PANTHER" id="PTHR46796">
    <property type="entry name" value="HTH-TYPE TRANSCRIPTIONAL ACTIVATOR RHAS-RELATED"/>
    <property type="match status" value="1"/>
</dbReference>
<keyword evidence="3" id="KW-0804">Transcription</keyword>
<dbReference type="InterPro" id="IPR037923">
    <property type="entry name" value="HTH-like"/>
</dbReference>
<dbReference type="Pfam" id="PF14525">
    <property type="entry name" value="AraC_binding_2"/>
    <property type="match status" value="1"/>
</dbReference>
<dbReference type="InterPro" id="IPR009057">
    <property type="entry name" value="Homeodomain-like_sf"/>
</dbReference>
<accession>A0A848K3R5</accession>
<sequence>METSSLVIERNEFSTRDSDTAVDFLRRVYVDNQPRFAVDVRNTEFAIRSAATPAIAVDNMRATMNFGIDIESFDYLLVLMQTKGQVDVEDRADRVRARPGDTYLFPPGIPLTIRWHDPEICALRFPLARIGAVAAELTGIDGADLRFEAMQPLSAASNASMRRILGFVGRELLQPESAMSSPLVADQMSRLAAATVLSAFANSTMTRDYQSGPGYVPPAVLRRADAFIEANADQSLTIGEIAAHAGVTSRALQYGFRQHLGITPMGRLRQVRLERAHLDLQAGDQTRGDTVAAIALRWGFAKPGRFAIEYRKVYGCPPSHTLRT</sequence>
<gene>
    <name evidence="5" type="ORF">FGL95_01865</name>
</gene>
<dbReference type="PROSITE" id="PS01124">
    <property type="entry name" value="HTH_ARAC_FAMILY_2"/>
    <property type="match status" value="1"/>
</dbReference>
<feature type="domain" description="HTH araC/xylS-type" evidence="4">
    <location>
        <begin position="222"/>
        <end position="324"/>
    </location>
</feature>
<comment type="caution">
    <text evidence="5">The sequence shown here is derived from an EMBL/GenBank/DDBJ whole genome shotgun (WGS) entry which is preliminary data.</text>
</comment>
<reference evidence="5 6" key="2">
    <citation type="submission" date="2020-06" db="EMBL/GenBank/DDBJ databases">
        <title>Antribacter stalactiti gen. nov., sp. nov., a new member of the family Nacardiaceae isolated from a cave.</title>
        <authorList>
            <person name="Kim I.S."/>
        </authorList>
    </citation>
    <scope>NUCLEOTIDE SEQUENCE [LARGE SCALE GENOMIC DNA]</scope>
    <source>
        <strain evidence="5 6">YC2-7</strain>
    </source>
</reference>
<dbReference type="InterPro" id="IPR050204">
    <property type="entry name" value="AraC_XylS_family_regulators"/>
</dbReference>
<dbReference type="Gene3D" id="1.10.10.60">
    <property type="entry name" value="Homeodomain-like"/>
    <property type="match status" value="1"/>
</dbReference>
<dbReference type="SUPFAM" id="SSF51215">
    <property type="entry name" value="Regulatory protein AraC"/>
    <property type="match status" value="1"/>
</dbReference>